<dbReference type="EMBL" id="JAZDQU010000001">
    <property type="protein sequence ID" value="MEE1883838.1"/>
    <property type="molecule type" value="Genomic_DNA"/>
</dbReference>
<name>A0ABU7GYH4_9SPHI</name>
<evidence type="ECO:0000313" key="2">
    <source>
        <dbReference type="EMBL" id="MEE1883838.1"/>
    </source>
</evidence>
<feature type="signal peptide" evidence="1">
    <location>
        <begin position="1"/>
        <end position="20"/>
    </location>
</feature>
<comment type="caution">
    <text evidence="2">The sequence shown here is derived from an EMBL/GenBank/DDBJ whole genome shotgun (WGS) entry which is preliminary data.</text>
</comment>
<feature type="chain" id="PRO_5045805474" evidence="1">
    <location>
        <begin position="21"/>
        <end position="131"/>
    </location>
</feature>
<dbReference type="RefSeq" id="WP_330144763.1">
    <property type="nucleotide sequence ID" value="NZ_JAZDQU010000001.1"/>
</dbReference>
<dbReference type="InterPro" id="IPR031977">
    <property type="entry name" value="DUF4783"/>
</dbReference>
<proteinExistence type="predicted"/>
<evidence type="ECO:0000256" key="1">
    <source>
        <dbReference type="SAM" id="SignalP"/>
    </source>
</evidence>
<keyword evidence="3" id="KW-1185">Reference proteome</keyword>
<dbReference type="Gene3D" id="3.10.450.50">
    <property type="match status" value="1"/>
</dbReference>
<dbReference type="Pfam" id="PF16022">
    <property type="entry name" value="DUF4783"/>
    <property type="match status" value="1"/>
</dbReference>
<sequence>MKRVLIYLIFTLSLANTALAQSDPMDALYGHFKNANSKEIAKSFSSSLEIILLDQEDVYSKAQAEQILRDFFIKNPPLSYVKVHSVGNTNVKYRYGVIILTTKNGKFRVSILMDKVSNGYLISELKIESEK</sequence>
<accession>A0ABU7GYH4</accession>
<organism evidence="2 3">
    <name type="scientific">Pedobacter flavus</name>
    <dbReference type="NCBI Taxonomy" id="3113906"/>
    <lineage>
        <taxon>Bacteria</taxon>
        <taxon>Pseudomonadati</taxon>
        <taxon>Bacteroidota</taxon>
        <taxon>Sphingobacteriia</taxon>
        <taxon>Sphingobacteriales</taxon>
        <taxon>Sphingobacteriaceae</taxon>
        <taxon>Pedobacter</taxon>
    </lineage>
</organism>
<protein>
    <submittedName>
        <fullName evidence="2">DUF4783 domain-containing protein</fullName>
    </submittedName>
</protein>
<reference evidence="2 3" key="1">
    <citation type="submission" date="2024-01" db="EMBL/GenBank/DDBJ databases">
        <title>Pedobacter sp. nov., isolated from oil-contaminated soil.</title>
        <authorList>
            <person name="Le N.T.T."/>
        </authorList>
    </citation>
    <scope>NUCLEOTIDE SEQUENCE [LARGE SCALE GENOMIC DNA]</scope>
    <source>
        <strain evidence="2 3">VNH31</strain>
    </source>
</reference>
<evidence type="ECO:0000313" key="3">
    <source>
        <dbReference type="Proteomes" id="UP001337681"/>
    </source>
</evidence>
<keyword evidence="1" id="KW-0732">Signal</keyword>
<dbReference type="Proteomes" id="UP001337681">
    <property type="component" value="Unassembled WGS sequence"/>
</dbReference>
<gene>
    <name evidence="2" type="ORF">VRU49_00270</name>
</gene>